<name>A0A1X7V9U9_AMPQE</name>
<evidence type="ECO:0000313" key="1">
    <source>
        <dbReference type="EnsemblMetazoa" id="Aqu2.1.36786_001"/>
    </source>
</evidence>
<reference evidence="1" key="1">
    <citation type="submission" date="2017-05" db="UniProtKB">
        <authorList>
            <consortium name="EnsemblMetazoa"/>
        </authorList>
    </citation>
    <scope>IDENTIFICATION</scope>
</reference>
<protein>
    <submittedName>
        <fullName evidence="1">Uncharacterized protein</fullName>
    </submittedName>
</protein>
<dbReference type="AlphaFoldDB" id="A0A1X7V9U9"/>
<organism evidence="1">
    <name type="scientific">Amphimedon queenslandica</name>
    <name type="common">Sponge</name>
    <dbReference type="NCBI Taxonomy" id="400682"/>
    <lineage>
        <taxon>Eukaryota</taxon>
        <taxon>Metazoa</taxon>
        <taxon>Porifera</taxon>
        <taxon>Demospongiae</taxon>
        <taxon>Heteroscleromorpha</taxon>
        <taxon>Haplosclerida</taxon>
        <taxon>Niphatidae</taxon>
        <taxon>Amphimedon</taxon>
    </lineage>
</organism>
<sequence>MYKRVYFLTYMYALKN</sequence>
<dbReference type="InParanoid" id="A0A1X7V9U9"/>
<accession>A0A1X7V9U9</accession>
<dbReference type="EnsemblMetazoa" id="Aqu2.1.36786_001">
    <property type="protein sequence ID" value="Aqu2.1.36786_001"/>
    <property type="gene ID" value="Aqu2.1.36786"/>
</dbReference>
<proteinExistence type="predicted"/>